<keyword evidence="1" id="KW-0479">Metal-binding</keyword>
<proteinExistence type="predicted"/>
<dbReference type="OrthoDB" id="2988517at2"/>
<comment type="caution">
    <text evidence="3">The sequence shown here is derived from an EMBL/GenBank/DDBJ whole genome shotgun (WGS) entry which is preliminary data.</text>
</comment>
<dbReference type="InterPro" id="IPR013096">
    <property type="entry name" value="Cupin_2"/>
</dbReference>
<dbReference type="EMBL" id="JQEC01000002">
    <property type="protein sequence ID" value="KGJ97559.1"/>
    <property type="molecule type" value="Genomic_DNA"/>
</dbReference>
<dbReference type="SUPFAM" id="SSF51182">
    <property type="entry name" value="RmlC-like cupins"/>
    <property type="match status" value="1"/>
</dbReference>
<dbReference type="PANTHER" id="PTHR35848">
    <property type="entry name" value="OXALATE-BINDING PROTEIN"/>
    <property type="match status" value="1"/>
</dbReference>
<dbReference type="InterPro" id="IPR011051">
    <property type="entry name" value="RmlC_Cupin_sf"/>
</dbReference>
<dbReference type="InterPro" id="IPR051610">
    <property type="entry name" value="GPI/OXD"/>
</dbReference>
<dbReference type="Proteomes" id="UP000029868">
    <property type="component" value="Unassembled WGS sequence"/>
</dbReference>
<dbReference type="PATRIC" id="fig|28229.3.peg.306"/>
<feature type="domain" description="Cupin type-2" evidence="2">
    <location>
        <begin position="137"/>
        <end position="203"/>
    </location>
</feature>
<dbReference type="Gene3D" id="2.60.120.10">
    <property type="entry name" value="Jelly Rolls"/>
    <property type="match status" value="1"/>
</dbReference>
<dbReference type="InterPro" id="IPR014710">
    <property type="entry name" value="RmlC-like_jellyroll"/>
</dbReference>
<dbReference type="AlphaFoldDB" id="A0A099L3P0"/>
<evidence type="ECO:0000256" key="1">
    <source>
        <dbReference type="ARBA" id="ARBA00022723"/>
    </source>
</evidence>
<dbReference type="GO" id="GO:0046872">
    <property type="term" value="F:metal ion binding"/>
    <property type="evidence" value="ECO:0007669"/>
    <property type="project" value="UniProtKB-KW"/>
</dbReference>
<evidence type="ECO:0000313" key="3">
    <source>
        <dbReference type="EMBL" id="KGJ97559.1"/>
    </source>
</evidence>
<protein>
    <submittedName>
        <fullName evidence="3">Cupin 2 conserved barrel domain protein</fullName>
    </submittedName>
</protein>
<organism evidence="3 4">
    <name type="scientific">Colwellia psychrerythraea</name>
    <name type="common">Vibrio psychroerythus</name>
    <dbReference type="NCBI Taxonomy" id="28229"/>
    <lineage>
        <taxon>Bacteria</taxon>
        <taxon>Pseudomonadati</taxon>
        <taxon>Pseudomonadota</taxon>
        <taxon>Gammaproteobacteria</taxon>
        <taxon>Alteromonadales</taxon>
        <taxon>Colwelliaceae</taxon>
        <taxon>Colwellia</taxon>
    </lineage>
</organism>
<accession>A0A099L3P0</accession>
<dbReference type="Pfam" id="PF07883">
    <property type="entry name" value="Cupin_2"/>
    <property type="match status" value="1"/>
</dbReference>
<name>A0A099L3P0_COLPS</name>
<evidence type="ECO:0000313" key="4">
    <source>
        <dbReference type="Proteomes" id="UP000029868"/>
    </source>
</evidence>
<evidence type="ECO:0000259" key="2">
    <source>
        <dbReference type="Pfam" id="PF07883"/>
    </source>
</evidence>
<dbReference type="RefSeq" id="WP_052093398.1">
    <property type="nucleotide sequence ID" value="NZ_JQEC01000002.1"/>
</dbReference>
<sequence>MMNSFQVSTTKIIQVTLMMIMSKSAFSHDNHGKIAPGPGPVTYTQADAVQGERIEHGERVTAIDEAKKLLHAQHHPYTPLATFSLPSKYEKPTISSVEDYAVPLNNLPLLHPGPGEHVHVMEGKRYGYNNLSVGVTNTQPGGSPPMHTHPGEESHVLLDGTIKYAVGEETFVVKAPYIMQIPAMAPHSFINVGDKVARLVVIFPTNVWEYDVLDVFPFEKKSKNTSK</sequence>
<reference evidence="3 4" key="1">
    <citation type="submission" date="2014-08" db="EMBL/GenBank/DDBJ databases">
        <title>Genomic and Phenotypic Diversity of Colwellia psychrerythraea strains from Disparate Marine Basins.</title>
        <authorList>
            <person name="Techtmann S.M."/>
            <person name="Stelling S.C."/>
            <person name="Utturkar S.M."/>
            <person name="Alshibli N."/>
            <person name="Harris A."/>
            <person name="Brown S.D."/>
            <person name="Hazen T.C."/>
        </authorList>
    </citation>
    <scope>NUCLEOTIDE SEQUENCE [LARGE SCALE GENOMIC DNA]</scope>
    <source>
        <strain evidence="3 4">GAB14E</strain>
    </source>
</reference>
<gene>
    <name evidence="3" type="ORF">GAB14E_1148</name>
</gene>